<dbReference type="SMART" id="SM00534">
    <property type="entry name" value="MUTSac"/>
    <property type="match status" value="1"/>
</dbReference>
<proteinExistence type="predicted"/>
<dbReference type="GO" id="GO:0005829">
    <property type="term" value="C:cytosol"/>
    <property type="evidence" value="ECO:0007669"/>
    <property type="project" value="TreeGrafter"/>
</dbReference>
<dbReference type="GO" id="GO:0006298">
    <property type="term" value="P:mismatch repair"/>
    <property type="evidence" value="ECO:0007669"/>
    <property type="project" value="InterPro"/>
</dbReference>
<name>A0A5R9GHW8_9BACL</name>
<dbReference type="Pfam" id="PF00488">
    <property type="entry name" value="MutS_V"/>
    <property type="match status" value="1"/>
</dbReference>
<dbReference type="EMBL" id="VCIW01000005">
    <property type="protein sequence ID" value="TLS52403.1"/>
    <property type="molecule type" value="Genomic_DNA"/>
</dbReference>
<gene>
    <name evidence="5" type="ORF">FE782_10570</name>
</gene>
<evidence type="ECO:0000313" key="5">
    <source>
        <dbReference type="EMBL" id="TLS52403.1"/>
    </source>
</evidence>
<organism evidence="5 6">
    <name type="scientific">Paenibacillus antri</name>
    <dbReference type="NCBI Taxonomy" id="2582848"/>
    <lineage>
        <taxon>Bacteria</taxon>
        <taxon>Bacillati</taxon>
        <taxon>Bacillota</taxon>
        <taxon>Bacilli</taxon>
        <taxon>Bacillales</taxon>
        <taxon>Paenibacillaceae</taxon>
        <taxon>Paenibacillus</taxon>
    </lineage>
</organism>
<feature type="domain" description="DNA mismatch repair proteins mutS family" evidence="4">
    <location>
        <begin position="337"/>
        <end position="482"/>
    </location>
</feature>
<evidence type="ECO:0000256" key="2">
    <source>
        <dbReference type="ARBA" id="ARBA00022840"/>
    </source>
</evidence>
<protein>
    <recommendedName>
        <fullName evidence="4">DNA mismatch repair proteins mutS family domain-containing protein</fullName>
    </recommendedName>
</protein>
<keyword evidence="1" id="KW-0547">Nucleotide-binding</keyword>
<comment type="caution">
    <text evidence="5">The sequence shown here is derived from an EMBL/GenBank/DDBJ whole genome shotgun (WGS) entry which is preliminary data.</text>
</comment>
<evidence type="ECO:0000256" key="1">
    <source>
        <dbReference type="ARBA" id="ARBA00022741"/>
    </source>
</evidence>
<evidence type="ECO:0000259" key="4">
    <source>
        <dbReference type="SMART" id="SM00534"/>
    </source>
</evidence>
<reference evidence="5 6" key="1">
    <citation type="submission" date="2019-05" db="EMBL/GenBank/DDBJ databases">
        <authorList>
            <person name="Narsing Rao M.P."/>
            <person name="Li W.J."/>
        </authorList>
    </citation>
    <scope>NUCLEOTIDE SEQUENCE [LARGE SCALE GENOMIC DNA]</scope>
    <source>
        <strain evidence="5 6">SYSU_K30003</strain>
    </source>
</reference>
<keyword evidence="2" id="KW-0067">ATP-binding</keyword>
<dbReference type="GO" id="GO:0030983">
    <property type="term" value="F:mismatched DNA binding"/>
    <property type="evidence" value="ECO:0007669"/>
    <property type="project" value="InterPro"/>
</dbReference>
<keyword evidence="6" id="KW-1185">Reference proteome</keyword>
<dbReference type="AlphaFoldDB" id="A0A5R9GHW8"/>
<keyword evidence="3" id="KW-0238">DNA-binding</keyword>
<dbReference type="InterPro" id="IPR045076">
    <property type="entry name" value="MutS"/>
</dbReference>
<dbReference type="PANTHER" id="PTHR11361">
    <property type="entry name" value="DNA MISMATCH REPAIR PROTEIN MUTS FAMILY MEMBER"/>
    <property type="match status" value="1"/>
</dbReference>
<dbReference type="GO" id="GO:0005524">
    <property type="term" value="F:ATP binding"/>
    <property type="evidence" value="ECO:0007669"/>
    <property type="project" value="UniProtKB-KW"/>
</dbReference>
<dbReference type="SUPFAM" id="SSF52540">
    <property type="entry name" value="P-loop containing nucleoside triphosphate hydrolases"/>
    <property type="match status" value="1"/>
</dbReference>
<evidence type="ECO:0000256" key="3">
    <source>
        <dbReference type="ARBA" id="ARBA00023125"/>
    </source>
</evidence>
<sequence length="483" mass="54267">MEYRSILFANERKTSEADEPFMSDGAMSDLGLDMILEEMLRGREGEAELRQWFRCPLPDIDAVRYRSSVMEDIDGRLTLEAAEKFVLRVRRLTECLNFGEACSGSVQSCKWRLDAAVEYCKAVSEMKEAINVAGLRSDGLTRCSEWLSACAMSKPFIRLRDDAFELDRTFCDMKYSLIASDGLFYIYAGSDEADYCAELRRTFDRDGESEGSLQAIVGLRTPGLEEEILRLLRKRHPAAFAALESFCNIHSSFVDPAVLTLASELTFYIACLRYFRAIRKRGLYYCYPAITEKKELRVEAGYDLKVIAATTNLPIGNGIDWHAEAAVVVPAFPERPDSFGRTVGQIIALSALGCPVPARSAVVPHVDRLYTHFPKADRPERNEGKLKEELARLRPIVAEADHGSMVVLNETFSTTSTCDAVAMGRKLLDLLTARGAMCLFVTHLPGFAPEDCDAGRKRVEEEVERYGLTKERLRSRLKERLHG</sequence>
<evidence type="ECO:0000313" key="6">
    <source>
        <dbReference type="Proteomes" id="UP000309676"/>
    </source>
</evidence>
<dbReference type="InterPro" id="IPR000432">
    <property type="entry name" value="DNA_mismatch_repair_MutS_C"/>
</dbReference>
<dbReference type="Gene3D" id="3.40.50.300">
    <property type="entry name" value="P-loop containing nucleotide triphosphate hydrolases"/>
    <property type="match status" value="1"/>
</dbReference>
<dbReference type="InterPro" id="IPR027417">
    <property type="entry name" value="P-loop_NTPase"/>
</dbReference>
<dbReference type="PANTHER" id="PTHR11361:SF34">
    <property type="entry name" value="DNA MISMATCH REPAIR PROTEIN MSH1, MITOCHONDRIAL"/>
    <property type="match status" value="1"/>
</dbReference>
<dbReference type="GO" id="GO:0140664">
    <property type="term" value="F:ATP-dependent DNA damage sensor activity"/>
    <property type="evidence" value="ECO:0007669"/>
    <property type="project" value="InterPro"/>
</dbReference>
<dbReference type="Proteomes" id="UP000309676">
    <property type="component" value="Unassembled WGS sequence"/>
</dbReference>
<accession>A0A5R9GHW8</accession>